<protein>
    <submittedName>
        <fullName evidence="2">Uncharacterized protein</fullName>
    </submittedName>
</protein>
<evidence type="ECO:0000256" key="1">
    <source>
        <dbReference type="SAM" id="Coils"/>
    </source>
</evidence>
<organism evidence="2 3">
    <name type="scientific">Lentibacillus populi</name>
    <dbReference type="NCBI Taxonomy" id="1827502"/>
    <lineage>
        <taxon>Bacteria</taxon>
        <taxon>Bacillati</taxon>
        <taxon>Bacillota</taxon>
        <taxon>Bacilli</taxon>
        <taxon>Bacillales</taxon>
        <taxon>Bacillaceae</taxon>
        <taxon>Lentibacillus</taxon>
    </lineage>
</organism>
<gene>
    <name evidence="2" type="ORF">GCM10011409_45200</name>
</gene>
<dbReference type="RefSeq" id="WP_088051617.1">
    <property type="nucleotide sequence ID" value="NZ_BMJD01000082.1"/>
</dbReference>
<comment type="caution">
    <text evidence="2">The sequence shown here is derived from an EMBL/GenBank/DDBJ whole genome shotgun (WGS) entry which is preliminary data.</text>
</comment>
<feature type="coiled-coil region" evidence="1">
    <location>
        <begin position="68"/>
        <end position="102"/>
    </location>
</feature>
<dbReference type="EMBL" id="BMJD01000082">
    <property type="protein sequence ID" value="GGB63035.1"/>
    <property type="molecule type" value="Genomic_DNA"/>
</dbReference>
<dbReference type="Proteomes" id="UP000621492">
    <property type="component" value="Unassembled WGS sequence"/>
</dbReference>
<name>A0A9W5U2P9_9BACI</name>
<reference evidence="2" key="2">
    <citation type="submission" date="2020-09" db="EMBL/GenBank/DDBJ databases">
        <authorList>
            <person name="Sun Q."/>
            <person name="Zhou Y."/>
        </authorList>
    </citation>
    <scope>NUCLEOTIDE SEQUENCE</scope>
    <source>
        <strain evidence="2">CGMCC 1.15454</strain>
    </source>
</reference>
<evidence type="ECO:0000313" key="3">
    <source>
        <dbReference type="Proteomes" id="UP000621492"/>
    </source>
</evidence>
<keyword evidence="1" id="KW-0175">Coiled coil</keyword>
<evidence type="ECO:0000313" key="2">
    <source>
        <dbReference type="EMBL" id="GGB63035.1"/>
    </source>
</evidence>
<reference evidence="2" key="1">
    <citation type="journal article" date="2014" name="Int. J. Syst. Evol. Microbiol.">
        <title>Complete genome sequence of Corynebacterium casei LMG S-19264T (=DSM 44701T), isolated from a smear-ripened cheese.</title>
        <authorList>
            <consortium name="US DOE Joint Genome Institute (JGI-PGF)"/>
            <person name="Walter F."/>
            <person name="Albersmeier A."/>
            <person name="Kalinowski J."/>
            <person name="Ruckert C."/>
        </authorList>
    </citation>
    <scope>NUCLEOTIDE SEQUENCE</scope>
    <source>
        <strain evidence="2">CGMCC 1.15454</strain>
    </source>
</reference>
<keyword evidence="3" id="KW-1185">Reference proteome</keyword>
<sequence length="108" mass="12756">MKDYMTISETVDLLHNYELECDEKDVRQWIAKGEIEATEFEGNYHIYEPAVLSFLIDLSRVGTAYEKGIDDKTKIERLEEMVQELQKEIDRLRCEKLKLELQLGILPF</sequence>
<accession>A0A9W5U2P9</accession>
<proteinExistence type="predicted"/>
<dbReference type="AlphaFoldDB" id="A0A9W5U2P9"/>